<dbReference type="PANTHER" id="PTHR12801:SF115">
    <property type="entry name" value="FI18136P1-RELATED"/>
    <property type="match status" value="1"/>
</dbReference>
<evidence type="ECO:0000313" key="9">
    <source>
        <dbReference type="EMBL" id="RSH88184.1"/>
    </source>
</evidence>
<protein>
    <recommendedName>
        <fullName evidence="8">Exonuclease domain-containing protein</fullName>
    </recommendedName>
</protein>
<dbReference type="InterPro" id="IPR012337">
    <property type="entry name" value="RNaseH-like_sf"/>
</dbReference>
<dbReference type="SUPFAM" id="SSF53098">
    <property type="entry name" value="Ribonuclease H-like"/>
    <property type="match status" value="1"/>
</dbReference>
<evidence type="ECO:0000256" key="3">
    <source>
        <dbReference type="ARBA" id="ARBA00022722"/>
    </source>
</evidence>
<keyword evidence="6" id="KW-0539">Nucleus</keyword>
<evidence type="ECO:0000256" key="5">
    <source>
        <dbReference type="ARBA" id="ARBA00022839"/>
    </source>
</evidence>
<dbReference type="RefSeq" id="XP_028480392.1">
    <property type="nucleotide sequence ID" value="XM_028616535.1"/>
</dbReference>
<dbReference type="EMBL" id="RSCE01000001">
    <property type="protein sequence ID" value="RSH88184.1"/>
    <property type="molecule type" value="Genomic_DNA"/>
</dbReference>
<dbReference type="FunFam" id="3.30.420.10:FF:000031">
    <property type="entry name" value="RNA exonuclease 1"/>
    <property type="match status" value="1"/>
</dbReference>
<dbReference type="GO" id="GO:0010629">
    <property type="term" value="P:negative regulation of gene expression"/>
    <property type="evidence" value="ECO:0007669"/>
    <property type="project" value="UniProtKB-ARBA"/>
</dbReference>
<comment type="caution">
    <text evidence="9">The sequence shown here is derived from an EMBL/GenBank/DDBJ whole genome shotgun (WGS) entry which is preliminary data.</text>
</comment>
<dbReference type="GO" id="GO:0004527">
    <property type="term" value="F:exonuclease activity"/>
    <property type="evidence" value="ECO:0007669"/>
    <property type="project" value="UniProtKB-KW"/>
</dbReference>
<dbReference type="PANTHER" id="PTHR12801">
    <property type="entry name" value="RNA EXONUCLEASE REXO1 / RECO3 FAMILY MEMBER-RELATED"/>
    <property type="match status" value="1"/>
</dbReference>
<gene>
    <name evidence="9" type="ORF">EHS24_000714</name>
</gene>
<dbReference type="GO" id="GO:0003676">
    <property type="term" value="F:nucleic acid binding"/>
    <property type="evidence" value="ECO:0007669"/>
    <property type="project" value="InterPro"/>
</dbReference>
<feature type="compositionally biased region" description="Basic residues" evidence="7">
    <location>
        <begin position="1"/>
        <end position="11"/>
    </location>
</feature>
<keyword evidence="3" id="KW-0540">Nuclease</keyword>
<dbReference type="AlphaFoldDB" id="A0A427YB04"/>
<keyword evidence="10" id="KW-1185">Reference proteome</keyword>
<keyword evidence="5" id="KW-0269">Exonuclease</keyword>
<feature type="region of interest" description="Disordered" evidence="7">
    <location>
        <begin position="1"/>
        <end position="48"/>
    </location>
</feature>
<organism evidence="9 10">
    <name type="scientific">Apiotrichum porosum</name>
    <dbReference type="NCBI Taxonomy" id="105984"/>
    <lineage>
        <taxon>Eukaryota</taxon>
        <taxon>Fungi</taxon>
        <taxon>Dikarya</taxon>
        <taxon>Basidiomycota</taxon>
        <taxon>Agaricomycotina</taxon>
        <taxon>Tremellomycetes</taxon>
        <taxon>Trichosporonales</taxon>
        <taxon>Trichosporonaceae</taxon>
        <taxon>Apiotrichum</taxon>
    </lineage>
</organism>
<comment type="subcellular location">
    <subcellularLocation>
        <location evidence="1">Nucleus</location>
    </subcellularLocation>
</comment>
<proteinExistence type="inferred from homology"/>
<evidence type="ECO:0000256" key="4">
    <source>
        <dbReference type="ARBA" id="ARBA00022801"/>
    </source>
</evidence>
<feature type="domain" description="Exonuclease" evidence="8">
    <location>
        <begin position="309"/>
        <end position="466"/>
    </location>
</feature>
<dbReference type="InterPro" id="IPR013520">
    <property type="entry name" value="Ribonucl_H"/>
</dbReference>
<evidence type="ECO:0000259" key="8">
    <source>
        <dbReference type="SMART" id="SM00479"/>
    </source>
</evidence>
<dbReference type="GeneID" id="39585257"/>
<dbReference type="Pfam" id="PF00929">
    <property type="entry name" value="RNase_T"/>
    <property type="match status" value="1"/>
</dbReference>
<dbReference type="InterPro" id="IPR047021">
    <property type="entry name" value="REXO1/3/4-like"/>
</dbReference>
<comment type="similarity">
    <text evidence="2">Belongs to the REXO1/REXO3 family.</text>
</comment>
<feature type="compositionally biased region" description="Basic residues" evidence="7">
    <location>
        <begin position="38"/>
        <end position="48"/>
    </location>
</feature>
<evidence type="ECO:0000256" key="7">
    <source>
        <dbReference type="SAM" id="MobiDB-lite"/>
    </source>
</evidence>
<dbReference type="SMART" id="SM00479">
    <property type="entry name" value="EXOIII"/>
    <property type="match status" value="1"/>
</dbReference>
<reference evidence="9 10" key="1">
    <citation type="submission" date="2018-11" db="EMBL/GenBank/DDBJ databases">
        <title>Genome sequence of Apiotrichum porosum DSM 27194.</title>
        <authorList>
            <person name="Aliyu H."/>
            <person name="Gorte O."/>
            <person name="Ochsenreither K."/>
        </authorList>
    </citation>
    <scope>NUCLEOTIDE SEQUENCE [LARGE SCALE GENOMIC DNA]</scope>
    <source>
        <strain evidence="9 10">DSM 27194</strain>
    </source>
</reference>
<accession>A0A427YB04</accession>
<dbReference type="Gene3D" id="3.30.420.10">
    <property type="entry name" value="Ribonuclease H-like superfamily/Ribonuclease H"/>
    <property type="match status" value="1"/>
</dbReference>
<dbReference type="CDD" id="cd06145">
    <property type="entry name" value="REX1_like"/>
    <property type="match status" value="1"/>
</dbReference>
<evidence type="ECO:0000256" key="1">
    <source>
        <dbReference type="ARBA" id="ARBA00004123"/>
    </source>
</evidence>
<dbReference type="GO" id="GO:0005634">
    <property type="term" value="C:nucleus"/>
    <property type="evidence" value="ECO:0007669"/>
    <property type="project" value="UniProtKB-SubCell"/>
</dbReference>
<dbReference type="STRING" id="105984.A0A427YB04"/>
<dbReference type="InterPro" id="IPR034922">
    <property type="entry name" value="REX1-like_exo"/>
</dbReference>
<evidence type="ECO:0000256" key="2">
    <source>
        <dbReference type="ARBA" id="ARBA00006357"/>
    </source>
</evidence>
<sequence>MATHDLKRKSPSHSPVSRPRATLDLSAPEPEDDGFEKVKKRKQRKVDKHRPQFQYDTSYFRTGKKIGIAHIRDLSLFVAADAQKPSWIVVDNPSYVTHTVVVFVPGLLPEHLGLAKLPPAACLPFTTKPSPLAATEDLPEARVPTIPKLFSYGCPTRAPGDQRKLHSVMATLLHSPLPEHLKKKRDAETKRLTALSKHELASPLLYVCTANQMTNNGYKLPSYVEASDEVFIPGDIPAELEELLKKSRRHDTTAGPHEIATAAVTLQPVGPRPVVVDEQGRRTRGNVRGEEGWVETPQAKGPPANGVYPVLAIDCEMELARVSIVELESGKSVFEELVTPPKPVVDYLTEFSGMTAERMSKAKHTLKSIQTALVTGPNPIITPHTILLGHSLDCDLAALKIRHPLVIDTTVIYRHARGPPYKPGLKFLTQKWLGRAIQGSAGGHDSEEDARACVDLLKMKLLNGPEFGDPSVESESIFERLSRFRPNAKAKGKTTLVADHGNPASWYGAKATTPVSCQTDDDVVDAVCEGVASHDYVFARLTELSIVQQWNSLPSGETDMTDMSDSPEVSAALERFDARLTKLHASLPSGTALILLTGHSDPRPMLHLTARRNRFDSAVRVAGNADNIGPEDGWTTEDDRALESAVADTREGMTFFCCT</sequence>
<dbReference type="Proteomes" id="UP000279236">
    <property type="component" value="Unassembled WGS sequence"/>
</dbReference>
<name>A0A427YB04_9TREE</name>
<dbReference type="OrthoDB" id="206335at2759"/>
<evidence type="ECO:0000313" key="10">
    <source>
        <dbReference type="Proteomes" id="UP000279236"/>
    </source>
</evidence>
<dbReference type="InterPro" id="IPR036397">
    <property type="entry name" value="RNaseH_sf"/>
</dbReference>
<evidence type="ECO:0000256" key="6">
    <source>
        <dbReference type="ARBA" id="ARBA00023242"/>
    </source>
</evidence>
<keyword evidence="4" id="KW-0378">Hydrolase</keyword>